<organism evidence="2 3">
    <name type="scientific">Neorhizobium alkalisoli</name>
    <dbReference type="NCBI Taxonomy" id="528178"/>
    <lineage>
        <taxon>Bacteria</taxon>
        <taxon>Pseudomonadati</taxon>
        <taxon>Pseudomonadota</taxon>
        <taxon>Alphaproteobacteria</taxon>
        <taxon>Hyphomicrobiales</taxon>
        <taxon>Rhizobiaceae</taxon>
        <taxon>Rhizobium/Agrobacterium group</taxon>
        <taxon>Neorhizobium</taxon>
    </lineage>
</organism>
<evidence type="ECO:0000259" key="1">
    <source>
        <dbReference type="Pfam" id="PF21834"/>
    </source>
</evidence>
<proteinExistence type="predicted"/>
<reference evidence="2 3" key="1">
    <citation type="submission" date="2019-06" db="EMBL/GenBank/DDBJ databases">
        <title>Sorghum-associated microbial communities from plants grown in Nebraska, USA.</title>
        <authorList>
            <person name="Schachtman D."/>
        </authorList>
    </citation>
    <scope>NUCLEOTIDE SEQUENCE [LARGE SCALE GENOMIC DNA]</scope>
    <source>
        <strain evidence="2 3">1225</strain>
    </source>
</reference>
<feature type="domain" description="DUF6894" evidence="1">
    <location>
        <begin position="3"/>
        <end position="69"/>
    </location>
</feature>
<gene>
    <name evidence="2" type="ORF">FHW37_103320</name>
</gene>
<keyword evidence="3" id="KW-1185">Reference proteome</keyword>
<protein>
    <recommendedName>
        <fullName evidence="1">DUF6894 domain-containing protein</fullName>
    </recommendedName>
</protein>
<evidence type="ECO:0000313" key="3">
    <source>
        <dbReference type="Proteomes" id="UP000320653"/>
    </source>
</evidence>
<name>A0A561QVP8_9HYPH</name>
<dbReference type="InterPro" id="IPR054189">
    <property type="entry name" value="DUF6894"/>
</dbReference>
<dbReference type="RefSeq" id="WP_145636685.1">
    <property type="nucleotide sequence ID" value="NZ_VIWP01000003.1"/>
</dbReference>
<dbReference type="OrthoDB" id="7863142at2"/>
<evidence type="ECO:0000313" key="2">
    <source>
        <dbReference type="EMBL" id="TWF54454.1"/>
    </source>
</evidence>
<dbReference type="EMBL" id="VIWP01000003">
    <property type="protein sequence ID" value="TWF54454.1"/>
    <property type="molecule type" value="Genomic_DNA"/>
</dbReference>
<accession>A0A561QVP8</accession>
<dbReference type="AlphaFoldDB" id="A0A561QVP8"/>
<sequence length="76" mass="8598">MPRFYLHIRDGNDFIEDLEGSDLPDIRAAREEAEAAILEMLADRILGRPFPARPIIEVYDLGGKKVAELRPPARLP</sequence>
<dbReference type="Proteomes" id="UP000320653">
    <property type="component" value="Unassembled WGS sequence"/>
</dbReference>
<dbReference type="Pfam" id="PF21834">
    <property type="entry name" value="DUF6894"/>
    <property type="match status" value="1"/>
</dbReference>
<comment type="caution">
    <text evidence="2">The sequence shown here is derived from an EMBL/GenBank/DDBJ whole genome shotgun (WGS) entry which is preliminary data.</text>
</comment>